<protein>
    <submittedName>
        <fullName evidence="1">Uncharacterized protein</fullName>
    </submittedName>
</protein>
<sequence length="289" mass="33652">MQPTNNQYYSSISRRRNKWSVLFCVQVMLASFSFVGQVLAVNEFELATDAQAAKWSGYINVGFTRNIYDSDSYYAYQAFNIDSRIDYKANWGNVLFTLGGEKQTLHGKESSFYDPLLEYRTPLYALSDTVSLKGSLGVYLPAERESKLDRLQYAPRIAGYLFWSPLDNLSFYFSPRYRYNAYQYKTAGERVLVEQQLDGLLDAYWQITANWYLDVSGRYRISKNYYGRRLDDQFTFAQELGWSFKPDWVLAVGHNNSGRFYNPEVGTSQGFEIYDKKSSTFYLSITKYL</sequence>
<evidence type="ECO:0000313" key="2">
    <source>
        <dbReference type="Proteomes" id="UP000321124"/>
    </source>
</evidence>
<dbReference type="Proteomes" id="UP000321124">
    <property type="component" value="Chromosome"/>
</dbReference>
<gene>
    <name evidence="1" type="ORF">D0436_02885</name>
</gene>
<dbReference type="RefSeq" id="WP_208661326.1">
    <property type="nucleotide sequence ID" value="NZ_CP031775.2"/>
</dbReference>
<dbReference type="EMBL" id="CP031775">
    <property type="protein sequence ID" value="QDZ89486.1"/>
    <property type="molecule type" value="Genomic_DNA"/>
</dbReference>
<organism evidence="1 2">
    <name type="scientific">Shewanella decolorationis</name>
    <dbReference type="NCBI Taxonomy" id="256839"/>
    <lineage>
        <taxon>Bacteria</taxon>
        <taxon>Pseudomonadati</taxon>
        <taxon>Pseudomonadota</taxon>
        <taxon>Gammaproteobacteria</taxon>
        <taxon>Alteromonadales</taxon>
        <taxon>Shewanellaceae</taxon>
        <taxon>Shewanella</taxon>
    </lineage>
</organism>
<name>A0A5B8QU87_9GAMM</name>
<dbReference type="KEGG" id="sdeo:D0436_02885"/>
<dbReference type="AlphaFoldDB" id="A0A5B8QU87"/>
<accession>A0A5B8QU87</accession>
<evidence type="ECO:0000313" key="1">
    <source>
        <dbReference type="EMBL" id="QDZ89486.1"/>
    </source>
</evidence>
<reference evidence="1 2" key="1">
    <citation type="journal article" date="2019" name="Ecotoxicol. Environ. Saf.">
        <title>Microbial characterization of heavy metal resistant bacterial strains isolated from an electroplating wastewater treatment plant.</title>
        <authorList>
            <person name="Cai X."/>
            <person name="Zheng X."/>
            <person name="Zhang D."/>
            <person name="Iqbal W."/>
            <person name="Liu C."/>
            <person name="Yang B."/>
            <person name="Zhao X."/>
            <person name="Lu X."/>
            <person name="Mao Y."/>
        </authorList>
    </citation>
    <scope>NUCLEOTIDE SEQUENCE [LARGE SCALE GENOMIC DNA]</scope>
    <source>
        <strain evidence="1 2">Ni1-3</strain>
    </source>
</reference>
<proteinExistence type="predicted"/>